<dbReference type="GO" id="GO:0016757">
    <property type="term" value="F:glycosyltransferase activity"/>
    <property type="evidence" value="ECO:0007669"/>
    <property type="project" value="UniProtKB-KW"/>
</dbReference>
<dbReference type="RefSeq" id="WP_112306007.1">
    <property type="nucleotide sequence ID" value="NZ_QMDV01000003.1"/>
</dbReference>
<evidence type="ECO:0000259" key="4">
    <source>
        <dbReference type="Pfam" id="PF00535"/>
    </source>
</evidence>
<evidence type="ECO:0000256" key="3">
    <source>
        <dbReference type="ARBA" id="ARBA00022679"/>
    </source>
</evidence>
<keyword evidence="2" id="KW-0328">Glycosyltransferase</keyword>
<evidence type="ECO:0000313" key="5">
    <source>
        <dbReference type="EMBL" id="RAU82415.1"/>
    </source>
</evidence>
<evidence type="ECO:0000256" key="1">
    <source>
        <dbReference type="ARBA" id="ARBA00006739"/>
    </source>
</evidence>
<protein>
    <recommendedName>
        <fullName evidence="4">Glycosyltransferase 2-like domain-containing protein</fullName>
    </recommendedName>
</protein>
<gene>
    <name evidence="5" type="ORF">DP923_11565</name>
</gene>
<keyword evidence="3" id="KW-0808">Transferase</keyword>
<dbReference type="SUPFAM" id="SSF53448">
    <property type="entry name" value="Nucleotide-diphospho-sugar transferases"/>
    <property type="match status" value="1"/>
</dbReference>
<dbReference type="AlphaFoldDB" id="A0A364RDU5"/>
<reference evidence="5 6" key="2">
    <citation type="submission" date="2018-07" db="EMBL/GenBank/DDBJ databases">
        <title>Pontibacter sp. 2b14 genomic sequence and assembly.</title>
        <authorList>
            <person name="Du Z.-J."/>
        </authorList>
    </citation>
    <scope>NUCLEOTIDE SEQUENCE [LARGE SCALE GENOMIC DNA]</scope>
    <source>
        <strain evidence="5 6">2b14</strain>
    </source>
</reference>
<sequence>MSLDTPFVSVIIPTYRDWGRLAVCLKALADQTYPADAFEVIVVNNDPKNRVPDNYTLQPNVQVLTEAKTGSYAARNLGLSIAKGEVIGFTDSDCIPAVNWIEAAVSYFKANPTFDRIGGKVELFIAGKKHTLAEAYEVVYAFRQEDNVSRSTSVTANMFTKRKVFDAVGPFNADMFSGGDFEWGMRAGAKNYRIGFSADVVVKHPARRELKQLINKIKRVAEGKANEGTRSQQPVKRFLEFLYEARPPVNELKQIYARGSALSFAQKMQVFILRYRIRVQRAYEEMKIYNGAKPFRDIVTS</sequence>
<keyword evidence="6" id="KW-1185">Reference proteome</keyword>
<dbReference type="InterPro" id="IPR029044">
    <property type="entry name" value="Nucleotide-diphossugar_trans"/>
</dbReference>
<comment type="similarity">
    <text evidence="1">Belongs to the glycosyltransferase 2 family.</text>
</comment>
<dbReference type="InterPro" id="IPR001173">
    <property type="entry name" value="Glyco_trans_2-like"/>
</dbReference>
<evidence type="ECO:0000313" key="6">
    <source>
        <dbReference type="Proteomes" id="UP000251692"/>
    </source>
</evidence>
<dbReference type="OrthoDB" id="9801954at2"/>
<organism evidence="5 6">
    <name type="scientific">Pontibacter arcticus</name>
    <dbReference type="NCBI Taxonomy" id="2080288"/>
    <lineage>
        <taxon>Bacteria</taxon>
        <taxon>Pseudomonadati</taxon>
        <taxon>Bacteroidota</taxon>
        <taxon>Cytophagia</taxon>
        <taxon>Cytophagales</taxon>
        <taxon>Hymenobacteraceae</taxon>
        <taxon>Pontibacter</taxon>
    </lineage>
</organism>
<dbReference type="PANTHER" id="PTHR43179:SF12">
    <property type="entry name" value="GALACTOFURANOSYLTRANSFERASE GLFT2"/>
    <property type="match status" value="1"/>
</dbReference>
<dbReference type="Proteomes" id="UP000251692">
    <property type="component" value="Unassembled WGS sequence"/>
</dbReference>
<reference evidence="5 6" key="1">
    <citation type="submission" date="2018-06" db="EMBL/GenBank/DDBJ databases">
        <authorList>
            <person name="Liu Z.-W."/>
        </authorList>
    </citation>
    <scope>NUCLEOTIDE SEQUENCE [LARGE SCALE GENOMIC DNA]</scope>
    <source>
        <strain evidence="5 6">2b14</strain>
    </source>
</reference>
<dbReference type="PANTHER" id="PTHR43179">
    <property type="entry name" value="RHAMNOSYLTRANSFERASE WBBL"/>
    <property type="match status" value="1"/>
</dbReference>
<accession>A0A364RDU5</accession>
<name>A0A364RDU5_9BACT</name>
<evidence type="ECO:0000256" key="2">
    <source>
        <dbReference type="ARBA" id="ARBA00022676"/>
    </source>
</evidence>
<dbReference type="Pfam" id="PF00535">
    <property type="entry name" value="Glycos_transf_2"/>
    <property type="match status" value="1"/>
</dbReference>
<feature type="domain" description="Glycosyltransferase 2-like" evidence="4">
    <location>
        <begin position="9"/>
        <end position="113"/>
    </location>
</feature>
<dbReference type="Gene3D" id="3.90.550.10">
    <property type="entry name" value="Spore Coat Polysaccharide Biosynthesis Protein SpsA, Chain A"/>
    <property type="match status" value="1"/>
</dbReference>
<comment type="caution">
    <text evidence="5">The sequence shown here is derived from an EMBL/GenBank/DDBJ whole genome shotgun (WGS) entry which is preliminary data.</text>
</comment>
<proteinExistence type="inferred from homology"/>
<dbReference type="EMBL" id="QMDV01000003">
    <property type="protein sequence ID" value="RAU82415.1"/>
    <property type="molecule type" value="Genomic_DNA"/>
</dbReference>